<feature type="transmembrane region" description="Helical" evidence="7">
    <location>
        <begin position="33"/>
        <end position="52"/>
    </location>
</feature>
<keyword evidence="5 7" id="KW-0472">Membrane</keyword>
<name>A0A857LSE4_9ACTN</name>
<feature type="compositionally biased region" description="Polar residues" evidence="6">
    <location>
        <begin position="1"/>
        <end position="11"/>
    </location>
</feature>
<dbReference type="Pfam" id="PF13190">
    <property type="entry name" value="PDGLE"/>
    <property type="match status" value="1"/>
</dbReference>
<dbReference type="EMBL" id="CP045810">
    <property type="protein sequence ID" value="QHN39223.1"/>
    <property type="molecule type" value="Genomic_DNA"/>
</dbReference>
<protein>
    <submittedName>
        <fullName evidence="8">Uncharacterized protein</fullName>
    </submittedName>
</protein>
<keyword evidence="3 7" id="KW-0812">Transmembrane</keyword>
<dbReference type="GO" id="GO:0005886">
    <property type="term" value="C:plasma membrane"/>
    <property type="evidence" value="ECO:0007669"/>
    <property type="project" value="UniProtKB-SubCell"/>
</dbReference>
<accession>A0A857LSE4</accession>
<feature type="transmembrane region" description="Helical" evidence="7">
    <location>
        <begin position="111"/>
        <end position="133"/>
    </location>
</feature>
<feature type="compositionally biased region" description="Low complexity" evidence="6">
    <location>
        <begin position="12"/>
        <end position="23"/>
    </location>
</feature>
<dbReference type="RefSeq" id="WP_005188798.1">
    <property type="nucleotide sequence ID" value="NZ_CP045804.1"/>
</dbReference>
<dbReference type="InterPro" id="IPR025937">
    <property type="entry name" value="PDGLE_dom"/>
</dbReference>
<keyword evidence="2" id="KW-1003">Cell membrane</keyword>
<evidence type="ECO:0000256" key="4">
    <source>
        <dbReference type="ARBA" id="ARBA00022989"/>
    </source>
</evidence>
<evidence type="ECO:0000256" key="3">
    <source>
        <dbReference type="ARBA" id="ARBA00022692"/>
    </source>
</evidence>
<proteinExistence type="predicted"/>
<evidence type="ECO:0000313" key="8">
    <source>
        <dbReference type="EMBL" id="QHN39223.1"/>
    </source>
</evidence>
<evidence type="ECO:0000256" key="7">
    <source>
        <dbReference type="SAM" id="Phobius"/>
    </source>
</evidence>
<evidence type="ECO:0000256" key="1">
    <source>
        <dbReference type="ARBA" id="ARBA00004236"/>
    </source>
</evidence>
<evidence type="ECO:0000256" key="2">
    <source>
        <dbReference type="ARBA" id="ARBA00022475"/>
    </source>
</evidence>
<comment type="subcellular location">
    <subcellularLocation>
        <location evidence="1">Cell membrane</location>
    </subcellularLocation>
</comment>
<gene>
    <name evidence="8" type="ORF">GII30_08655</name>
</gene>
<sequence>MSITDNTAHRSTATAAAPGNPATGGSWVRRHRFLLAFGLVALVIAGVLSYAASSSPDGLDSATQRGCETVEVNGAEQLRGNCIAQHAGDHAMASSPLADYSVSGLGDNSGGVAGVIGVVVTVLVAGGLFWLLARGRRSGAGN</sequence>
<dbReference type="AlphaFoldDB" id="A0A857LSE4"/>
<organism evidence="8">
    <name type="scientific">Gordonia amarae</name>
    <dbReference type="NCBI Taxonomy" id="36821"/>
    <lineage>
        <taxon>Bacteria</taxon>
        <taxon>Bacillati</taxon>
        <taxon>Actinomycetota</taxon>
        <taxon>Actinomycetes</taxon>
        <taxon>Mycobacteriales</taxon>
        <taxon>Gordoniaceae</taxon>
        <taxon>Gordonia</taxon>
    </lineage>
</organism>
<evidence type="ECO:0000256" key="6">
    <source>
        <dbReference type="SAM" id="MobiDB-lite"/>
    </source>
</evidence>
<feature type="region of interest" description="Disordered" evidence="6">
    <location>
        <begin position="1"/>
        <end position="23"/>
    </location>
</feature>
<reference evidence="8" key="1">
    <citation type="journal article" date="2021" name="Nat. Microbiol.">
        <title>Cocultivation of an ultrasmall environmental parasitic bacterium with lytic ability against bacteria associated with wastewater foams.</title>
        <authorList>
            <person name="Batinovic S."/>
            <person name="Rose J.J.A."/>
            <person name="Ratcliffe J."/>
            <person name="Seviour R.J."/>
            <person name="Petrovski S."/>
        </authorList>
    </citation>
    <scope>NUCLEOTIDE SEQUENCE</scope>
    <source>
        <strain evidence="8">CON44</strain>
    </source>
</reference>
<evidence type="ECO:0000256" key="5">
    <source>
        <dbReference type="ARBA" id="ARBA00023136"/>
    </source>
</evidence>
<keyword evidence="4 7" id="KW-1133">Transmembrane helix</keyword>